<gene>
    <name evidence="2" type="ORF">HELGO_WM22475</name>
</gene>
<dbReference type="InterPro" id="IPR011256">
    <property type="entry name" value="Reg_factor_effector_dom_sf"/>
</dbReference>
<proteinExistence type="predicted"/>
<feature type="domain" description="GyrI-like small molecule binding" evidence="1">
    <location>
        <begin position="185"/>
        <end position="331"/>
    </location>
</feature>
<dbReference type="CDD" id="cd07818">
    <property type="entry name" value="SRPBCC_1"/>
    <property type="match status" value="1"/>
</dbReference>
<dbReference type="Pfam" id="PF06445">
    <property type="entry name" value="GyrI-like"/>
    <property type="match status" value="1"/>
</dbReference>
<dbReference type="InterPro" id="IPR019587">
    <property type="entry name" value="Polyketide_cyclase/dehydratase"/>
</dbReference>
<reference evidence="2" key="1">
    <citation type="submission" date="2020-01" db="EMBL/GenBank/DDBJ databases">
        <authorList>
            <person name="Meier V. D."/>
            <person name="Meier V D."/>
        </authorList>
    </citation>
    <scope>NUCLEOTIDE SEQUENCE</scope>
    <source>
        <strain evidence="2">HLG_WM_MAG_09</strain>
    </source>
</reference>
<dbReference type="SUPFAM" id="SSF55136">
    <property type="entry name" value="Probable bacterial effector-binding domain"/>
    <property type="match status" value="1"/>
</dbReference>
<sequence>MAAALILFFILIAAVLGWLAIQNGSYHISRSRIIKTSPEVAFEAVSDFKTWPEWTPWLAHERDCKIDYSDTTKTEGSWYSWNGKIIGAGKMTHDKFTAPNQIESRIEFLRPMRSKSDVYWKFNPVEGGTEVTWGMRGKMPFFFRWMAAKMDQWVGKDYEIGLNNLAMTLNDNSNAFDLSFDGLIESPAQYYISTAFSGTFAELPNAMQKAYPELMAAVEDNELDVAGEPFTLYNKVNIKKDFLSCDIAVPVSNKTNIDGFTNAILPARTYSRTTLKGDYTNLELAWHSAFSNLRMNKLRFHWKHPILERYITNPRTSEGMELVTYLDIPLK</sequence>
<dbReference type="SUPFAM" id="SSF55961">
    <property type="entry name" value="Bet v1-like"/>
    <property type="match status" value="1"/>
</dbReference>
<evidence type="ECO:0000259" key="1">
    <source>
        <dbReference type="Pfam" id="PF06445"/>
    </source>
</evidence>
<organism evidence="2">
    <name type="scientific">uncultured Thiotrichaceae bacterium</name>
    <dbReference type="NCBI Taxonomy" id="298394"/>
    <lineage>
        <taxon>Bacteria</taxon>
        <taxon>Pseudomonadati</taxon>
        <taxon>Pseudomonadota</taxon>
        <taxon>Gammaproteobacteria</taxon>
        <taxon>Thiotrichales</taxon>
        <taxon>Thiotrichaceae</taxon>
        <taxon>environmental samples</taxon>
    </lineage>
</organism>
<dbReference type="InterPro" id="IPR023393">
    <property type="entry name" value="START-like_dom_sf"/>
</dbReference>
<dbReference type="Pfam" id="PF10604">
    <property type="entry name" value="Polyketide_cyc2"/>
    <property type="match status" value="1"/>
</dbReference>
<dbReference type="InterPro" id="IPR029442">
    <property type="entry name" value="GyrI-like"/>
</dbReference>
<dbReference type="Gene3D" id="3.20.80.10">
    <property type="entry name" value="Regulatory factor, effector binding domain"/>
    <property type="match status" value="1"/>
</dbReference>
<protein>
    <recommendedName>
        <fullName evidence="1">GyrI-like small molecule binding domain-containing protein</fullName>
    </recommendedName>
</protein>
<dbReference type="Gene3D" id="3.30.530.20">
    <property type="match status" value="1"/>
</dbReference>
<accession>A0A6S6UFX9</accession>
<evidence type="ECO:0000313" key="2">
    <source>
        <dbReference type="EMBL" id="CAA6829411.1"/>
    </source>
</evidence>
<name>A0A6S6UFX9_9GAMM</name>
<dbReference type="EMBL" id="CACVAT010000526">
    <property type="protein sequence ID" value="CAA6829411.1"/>
    <property type="molecule type" value="Genomic_DNA"/>
</dbReference>
<dbReference type="AlphaFoldDB" id="A0A6S6UFX9"/>